<reference evidence="7 8" key="1">
    <citation type="submission" date="2024-04" db="EMBL/GenBank/DDBJ databases">
        <title>Phyllosticta paracitricarpa is synonymous to the EU quarantine fungus P. citricarpa based on phylogenomic analyses.</title>
        <authorList>
            <consortium name="Lawrence Berkeley National Laboratory"/>
            <person name="Van Ingen-Buijs V.A."/>
            <person name="Van Westerhoven A.C."/>
            <person name="Haridas S."/>
            <person name="Skiadas P."/>
            <person name="Martin F."/>
            <person name="Groenewald J.Z."/>
            <person name="Crous P.W."/>
            <person name="Seidl M.F."/>
        </authorList>
    </citation>
    <scope>NUCLEOTIDE SEQUENCE [LARGE SCALE GENOMIC DNA]</scope>
    <source>
        <strain evidence="7 8">CBS 123371</strain>
    </source>
</reference>
<dbReference type="Gene3D" id="3.30.230.70">
    <property type="entry name" value="GHMP Kinase, N-terminal domain"/>
    <property type="match status" value="1"/>
</dbReference>
<feature type="domain" description="Exoribonuclease phosphorolytic" evidence="6">
    <location>
        <begin position="4"/>
        <end position="133"/>
    </location>
</feature>
<keyword evidence="4" id="KW-0271">Exosome</keyword>
<dbReference type="InterPro" id="IPR020568">
    <property type="entry name" value="Ribosomal_Su5_D2-typ_SF"/>
</dbReference>
<comment type="subcellular location">
    <subcellularLocation>
        <location evidence="1">Nucleus</location>
    </subcellularLocation>
</comment>
<proteinExistence type="inferred from homology"/>
<dbReference type="InterPro" id="IPR001247">
    <property type="entry name" value="ExoRNase_PH_dom1"/>
</dbReference>
<gene>
    <name evidence="7" type="ORF">IWZ03DRAFT_358584</name>
</gene>
<dbReference type="InterPro" id="IPR036345">
    <property type="entry name" value="ExoRNase_PH_dom2_sf"/>
</dbReference>
<evidence type="ECO:0000256" key="3">
    <source>
        <dbReference type="ARBA" id="ARBA00022552"/>
    </source>
</evidence>
<dbReference type="GO" id="GO:0005840">
    <property type="term" value="C:ribosome"/>
    <property type="evidence" value="ECO:0007669"/>
    <property type="project" value="UniProtKB-KW"/>
</dbReference>
<keyword evidence="3" id="KW-0698">rRNA processing</keyword>
<evidence type="ECO:0000259" key="6">
    <source>
        <dbReference type="Pfam" id="PF01138"/>
    </source>
</evidence>
<dbReference type="SUPFAM" id="SSF54211">
    <property type="entry name" value="Ribosomal protein S5 domain 2-like"/>
    <property type="match status" value="1"/>
</dbReference>
<dbReference type="PANTHER" id="PTHR11953:SF1">
    <property type="entry name" value="EXOSOME COMPLEX COMPONENT RRP46"/>
    <property type="match status" value="1"/>
</dbReference>
<evidence type="ECO:0000256" key="1">
    <source>
        <dbReference type="ARBA" id="ARBA00004123"/>
    </source>
</evidence>
<comment type="similarity">
    <text evidence="2">Belongs to the RNase PH family.</text>
</comment>
<evidence type="ECO:0000256" key="4">
    <source>
        <dbReference type="ARBA" id="ARBA00022835"/>
    </source>
</evidence>
<keyword evidence="5" id="KW-0539">Nucleus</keyword>
<dbReference type="CDD" id="cd11372">
    <property type="entry name" value="RNase_PH_RRP46"/>
    <property type="match status" value="1"/>
</dbReference>
<dbReference type="InterPro" id="IPR027408">
    <property type="entry name" value="PNPase/RNase_PH_dom_sf"/>
</dbReference>
<evidence type="ECO:0000313" key="8">
    <source>
        <dbReference type="Proteomes" id="UP001363622"/>
    </source>
</evidence>
<keyword evidence="8" id="KW-1185">Reference proteome</keyword>
<dbReference type="PANTHER" id="PTHR11953">
    <property type="entry name" value="EXOSOME COMPLEX COMPONENT"/>
    <property type="match status" value="1"/>
</dbReference>
<protein>
    <submittedName>
        <fullName evidence="7">Ribosomal protein S5 domain 2-type protein</fullName>
    </submittedName>
</protein>
<dbReference type="EMBL" id="JBBPHU010000003">
    <property type="protein sequence ID" value="KAK7520539.1"/>
    <property type="molecule type" value="Genomic_DNA"/>
</dbReference>
<keyword evidence="7" id="KW-0689">Ribosomal protein</keyword>
<dbReference type="InterPro" id="IPR050080">
    <property type="entry name" value="RNase_PH"/>
</dbReference>
<sequence length="246" mass="26501">MAPVHASLSDLYRADGSATFSQNGYNVIGAVNGPIEVLRRDELPEEAAIEVHVRPASGVGSPKERHLENLIHSTLRQVILVRNHPRTLIQVTLQVLQAPEGDASDDRSRSSNLSILPALLQASILALVSASIPLNTTFSSAIVVITREGQFVTLPSVKQLTSASSTHVLAFSARGDLLVSESEGAFDMDAWDRAHDTAKRACTAATAKSDGDMELDLPGDQQNLHTVLKDAVSRKVQREQAWKDAP</sequence>
<comment type="caution">
    <text evidence="7">The sequence shown here is derived from an EMBL/GenBank/DDBJ whole genome shotgun (WGS) entry which is preliminary data.</text>
</comment>
<evidence type="ECO:0000256" key="2">
    <source>
        <dbReference type="ARBA" id="ARBA00006678"/>
    </source>
</evidence>
<organism evidence="7 8">
    <name type="scientific">Phyllosticta citriasiana</name>
    <dbReference type="NCBI Taxonomy" id="595635"/>
    <lineage>
        <taxon>Eukaryota</taxon>
        <taxon>Fungi</taxon>
        <taxon>Dikarya</taxon>
        <taxon>Ascomycota</taxon>
        <taxon>Pezizomycotina</taxon>
        <taxon>Dothideomycetes</taxon>
        <taxon>Dothideomycetes incertae sedis</taxon>
        <taxon>Botryosphaeriales</taxon>
        <taxon>Phyllostictaceae</taxon>
        <taxon>Phyllosticta</taxon>
    </lineage>
</organism>
<evidence type="ECO:0000313" key="7">
    <source>
        <dbReference type="EMBL" id="KAK7520539.1"/>
    </source>
</evidence>
<accession>A0ABR1KSN7</accession>
<name>A0ABR1KSN7_9PEZI</name>
<keyword evidence="7" id="KW-0687">Ribonucleoprotein</keyword>
<dbReference type="Proteomes" id="UP001363622">
    <property type="component" value="Unassembled WGS sequence"/>
</dbReference>
<dbReference type="SUPFAM" id="SSF55666">
    <property type="entry name" value="Ribonuclease PH domain 2-like"/>
    <property type="match status" value="1"/>
</dbReference>
<evidence type="ECO:0000256" key="5">
    <source>
        <dbReference type="ARBA" id="ARBA00023242"/>
    </source>
</evidence>
<dbReference type="Pfam" id="PF01138">
    <property type="entry name" value="RNase_PH"/>
    <property type="match status" value="1"/>
</dbReference>